<keyword evidence="1" id="KW-0328">Glycosyltransferase</keyword>
<dbReference type="AlphaFoldDB" id="A0A2T5G094"/>
<evidence type="ECO:0000259" key="4">
    <source>
        <dbReference type="Pfam" id="PF13439"/>
    </source>
</evidence>
<dbReference type="PANTHER" id="PTHR34136:SF1">
    <property type="entry name" value="UDP-N-ACETYL-D-MANNOSAMINURONIC ACID TRANSFERASE"/>
    <property type="match status" value="1"/>
</dbReference>
<accession>A0A2T5G094</accession>
<dbReference type="NCBIfam" id="TIGR00696">
    <property type="entry name" value="wecG_tagA_cpsF"/>
    <property type="match status" value="1"/>
</dbReference>
<evidence type="ECO:0000256" key="2">
    <source>
        <dbReference type="ARBA" id="ARBA00022679"/>
    </source>
</evidence>
<reference evidence="5 6" key="1">
    <citation type="submission" date="2017-09" db="EMBL/GenBank/DDBJ databases">
        <title>Sphingomonas panjinensis sp.nov., isolated from oil-contaminated soil.</title>
        <authorList>
            <person name="Wang L."/>
            <person name="Chen L."/>
        </authorList>
    </citation>
    <scope>NUCLEOTIDE SEQUENCE [LARGE SCALE GENOMIC DNA]</scope>
    <source>
        <strain evidence="5 6">FW-11</strain>
    </source>
</reference>
<evidence type="ECO:0000256" key="1">
    <source>
        <dbReference type="ARBA" id="ARBA00022676"/>
    </source>
</evidence>
<dbReference type="CDD" id="cd03801">
    <property type="entry name" value="GT4_PimA-like"/>
    <property type="match status" value="1"/>
</dbReference>
<dbReference type="SUPFAM" id="SSF53756">
    <property type="entry name" value="UDP-Glycosyltransferase/glycogen phosphorylase"/>
    <property type="match status" value="1"/>
</dbReference>
<evidence type="ECO:0000313" key="6">
    <source>
        <dbReference type="Proteomes" id="UP000244162"/>
    </source>
</evidence>
<comment type="caution">
    <text evidence="5">The sequence shown here is derived from an EMBL/GenBank/DDBJ whole genome shotgun (WGS) entry which is preliminary data.</text>
</comment>
<name>A0A2T5G094_9SPHN</name>
<dbReference type="EMBL" id="NWBU01000005">
    <property type="protein sequence ID" value="PTQ12337.1"/>
    <property type="molecule type" value="Genomic_DNA"/>
</dbReference>
<dbReference type="InterPro" id="IPR004629">
    <property type="entry name" value="WecG_TagA_CpsF"/>
</dbReference>
<feature type="domain" description="Glycosyltransferase subfamily 4-like N-terminal" evidence="4">
    <location>
        <begin position="28"/>
        <end position="191"/>
    </location>
</feature>
<dbReference type="GO" id="GO:0016758">
    <property type="term" value="F:hexosyltransferase activity"/>
    <property type="evidence" value="ECO:0007669"/>
    <property type="project" value="TreeGrafter"/>
</dbReference>
<sequence>MVAIYSAASGEICIVHIVHICRQYYPGIGGLEAVVEALAREQLVAGHIVRVVTLDRIFGAPHISVEAQEILGGIEIVRIPFIGSERYPIAPAVLRHLKPADLVHVHGIDFFYDFLALTRPIHGKTLIATTHGGFFHTSFASRLKKIWFATITRASARSYAAIAACSLPDEAMFRKVAPRTTRLVENGVDTAKFRGVAAVGRPSMIYFGRLAPNKGLERMLRWFAAVRARAPEWTLIIAGKPMGVTAAGLRAQAAELGIETAVTILISPPDETLKRLIGRSSVYVCASHFEGFGLAAIEAAAAGLFPVLSRVPAFEATIDRIGMGMLIDFDDPAREAGRFLERWQARSDPEIRDMAERTVADFGWRRAARQYEKLYRDALHGRRQIGQVAIDVLSRHAALRRIRGYLACGAPLMVAFCNAHSVNSARTDPAFARAMGRALVLNDGIGVDLASRWLFGRPFPDNLNGTDLVPALLAAERRPLRLFLLGSAPGVAERAAAALRKHYHHQIVGVHHGHYDAAEEEVVLAKVIEAKPDLVLVGMGHPRQELWAAAYWERLPAVTMCIGAYLDFAAGVVPRAPSWVRRARMEWLYRLWQEPRRLAKRYLVGNLSFLFFVALQRLRGAPPLVGSRAAGPAPATTIAVRPRIGMRA</sequence>
<dbReference type="Gene3D" id="3.40.50.2000">
    <property type="entry name" value="Glycogen Phosphorylase B"/>
    <property type="match status" value="2"/>
</dbReference>
<feature type="domain" description="Glycosyl transferase family 1" evidence="3">
    <location>
        <begin position="196"/>
        <end position="333"/>
    </location>
</feature>
<dbReference type="InterPro" id="IPR028098">
    <property type="entry name" value="Glyco_trans_4-like_N"/>
</dbReference>
<dbReference type="Pfam" id="PF00534">
    <property type="entry name" value="Glycos_transf_1"/>
    <property type="match status" value="1"/>
</dbReference>
<proteinExistence type="predicted"/>
<protein>
    <submittedName>
        <fullName evidence="5">Polysaccharide biosynthesis protein GumH</fullName>
    </submittedName>
</protein>
<keyword evidence="6" id="KW-1185">Reference proteome</keyword>
<keyword evidence="2" id="KW-0808">Transferase</keyword>
<dbReference type="PANTHER" id="PTHR34136">
    <property type="match status" value="1"/>
</dbReference>
<gene>
    <name evidence="5" type="ORF">CLG96_07335</name>
</gene>
<evidence type="ECO:0000259" key="3">
    <source>
        <dbReference type="Pfam" id="PF00534"/>
    </source>
</evidence>
<dbReference type="RefSeq" id="WP_107967200.1">
    <property type="nucleotide sequence ID" value="NZ_NWBU01000005.1"/>
</dbReference>
<dbReference type="CDD" id="cd06533">
    <property type="entry name" value="Glyco_transf_WecG_TagA"/>
    <property type="match status" value="1"/>
</dbReference>
<dbReference type="Proteomes" id="UP000244162">
    <property type="component" value="Unassembled WGS sequence"/>
</dbReference>
<dbReference type="Pfam" id="PF13439">
    <property type="entry name" value="Glyco_transf_4"/>
    <property type="match status" value="1"/>
</dbReference>
<organism evidence="5 6">
    <name type="scientific">Sphingomonas oleivorans</name>
    <dbReference type="NCBI Taxonomy" id="1735121"/>
    <lineage>
        <taxon>Bacteria</taxon>
        <taxon>Pseudomonadati</taxon>
        <taxon>Pseudomonadota</taxon>
        <taxon>Alphaproteobacteria</taxon>
        <taxon>Sphingomonadales</taxon>
        <taxon>Sphingomonadaceae</taxon>
        <taxon>Sphingomonas</taxon>
    </lineage>
</organism>
<dbReference type="InterPro" id="IPR001296">
    <property type="entry name" value="Glyco_trans_1"/>
</dbReference>
<dbReference type="Pfam" id="PF03808">
    <property type="entry name" value="Glyco_tran_WecG"/>
    <property type="match status" value="1"/>
</dbReference>
<evidence type="ECO:0000313" key="5">
    <source>
        <dbReference type="EMBL" id="PTQ12337.1"/>
    </source>
</evidence>